<dbReference type="Gene3D" id="3.40.50.720">
    <property type="entry name" value="NAD(P)-binding Rossmann-like Domain"/>
    <property type="match status" value="2"/>
</dbReference>
<keyword evidence="3" id="KW-0520">NAD</keyword>
<dbReference type="InterPro" id="IPR029753">
    <property type="entry name" value="D-isomer_DH_CS"/>
</dbReference>
<comment type="similarity">
    <text evidence="1 4">Belongs to the D-isomer specific 2-hydroxyacid dehydrogenase family.</text>
</comment>
<reference evidence="7 8" key="1">
    <citation type="submission" date="2016-11" db="EMBL/GenBank/DDBJ databases">
        <authorList>
            <person name="Jaros S."/>
            <person name="Januszkiewicz K."/>
            <person name="Wedrychowicz H."/>
        </authorList>
    </citation>
    <scope>NUCLEOTIDE SEQUENCE [LARGE SCALE GENOMIC DNA]</scope>
    <source>
        <strain evidence="7 8">DSM 100565</strain>
    </source>
</reference>
<dbReference type="GO" id="GO:0030267">
    <property type="term" value="F:glyoxylate reductase (NADPH) activity"/>
    <property type="evidence" value="ECO:0007669"/>
    <property type="project" value="TreeGrafter"/>
</dbReference>
<keyword evidence="2 4" id="KW-0560">Oxidoreductase</keyword>
<evidence type="ECO:0000259" key="6">
    <source>
        <dbReference type="Pfam" id="PF02826"/>
    </source>
</evidence>
<evidence type="ECO:0000313" key="8">
    <source>
        <dbReference type="Proteomes" id="UP000184292"/>
    </source>
</evidence>
<evidence type="ECO:0000259" key="5">
    <source>
        <dbReference type="Pfam" id="PF00389"/>
    </source>
</evidence>
<dbReference type="GO" id="GO:0051287">
    <property type="term" value="F:NAD binding"/>
    <property type="evidence" value="ECO:0007669"/>
    <property type="project" value="InterPro"/>
</dbReference>
<name>A0A1M6BYG8_9RHOB</name>
<dbReference type="PANTHER" id="PTHR10996">
    <property type="entry name" value="2-HYDROXYACID DEHYDROGENASE-RELATED"/>
    <property type="match status" value="1"/>
</dbReference>
<dbReference type="STRING" id="1447782.SAMN05444417_0901"/>
<dbReference type="PROSITE" id="PS00065">
    <property type="entry name" value="D_2_HYDROXYACID_DH_1"/>
    <property type="match status" value="1"/>
</dbReference>
<dbReference type="CDD" id="cd05301">
    <property type="entry name" value="GDH"/>
    <property type="match status" value="1"/>
</dbReference>
<dbReference type="SUPFAM" id="SSF51735">
    <property type="entry name" value="NAD(P)-binding Rossmann-fold domains"/>
    <property type="match status" value="1"/>
</dbReference>
<organism evidence="7 8">
    <name type="scientific">Wenxinia saemankumensis</name>
    <dbReference type="NCBI Taxonomy" id="1447782"/>
    <lineage>
        <taxon>Bacteria</taxon>
        <taxon>Pseudomonadati</taxon>
        <taxon>Pseudomonadota</taxon>
        <taxon>Alphaproteobacteria</taxon>
        <taxon>Rhodobacterales</taxon>
        <taxon>Roseobacteraceae</taxon>
        <taxon>Wenxinia</taxon>
    </lineage>
</organism>
<dbReference type="OrthoDB" id="9793626at2"/>
<dbReference type="SUPFAM" id="SSF52283">
    <property type="entry name" value="Formate/glycerate dehydrogenase catalytic domain-like"/>
    <property type="match status" value="1"/>
</dbReference>
<proteinExistence type="inferred from homology"/>
<dbReference type="EMBL" id="FQYO01000002">
    <property type="protein sequence ID" value="SHI53498.1"/>
    <property type="molecule type" value="Genomic_DNA"/>
</dbReference>
<dbReference type="InterPro" id="IPR050223">
    <property type="entry name" value="D-isomer_2-hydroxyacid_DH"/>
</dbReference>
<feature type="domain" description="D-isomer specific 2-hydroxyacid dehydrogenase NAD-binding" evidence="6">
    <location>
        <begin position="110"/>
        <end position="283"/>
    </location>
</feature>
<dbReference type="PROSITE" id="PS00671">
    <property type="entry name" value="D_2_HYDROXYACID_DH_3"/>
    <property type="match status" value="1"/>
</dbReference>
<dbReference type="Pfam" id="PF02826">
    <property type="entry name" value="2-Hacid_dh_C"/>
    <property type="match status" value="1"/>
</dbReference>
<evidence type="ECO:0000256" key="3">
    <source>
        <dbReference type="ARBA" id="ARBA00023027"/>
    </source>
</evidence>
<dbReference type="AlphaFoldDB" id="A0A1M6BYG8"/>
<evidence type="ECO:0000256" key="1">
    <source>
        <dbReference type="ARBA" id="ARBA00005854"/>
    </source>
</evidence>
<sequence>MRVLITRQFDAQVMARAAEAFETVALEGGALDEAAIADALVTYDAIMGTVGDAFTAGAFAGAGDDLRCGMIANVAVGHNHIDLDAARAAGVLVSNTPDVLTDATADIGWTLLLSAARRAGEGERLVRSGRWGGFAQDMLGLQVTGKTLGIVGMGRIGQAVAKRGRLGFDMEVLFHNRSRKEVPGARQVESLEALMAAADFVVVTVPGGAGTRGLIGPEAIAPMKPTGILVNIARGEVVDETALIEALEEGRIAGAGLDVYENEPDVPERLRALENAVLLPHLGSATIETRRAMGMMALDNLIAYAEGRPPPQALA</sequence>
<accession>A0A1M6BYG8</accession>
<dbReference type="GO" id="GO:0005829">
    <property type="term" value="C:cytosol"/>
    <property type="evidence" value="ECO:0007669"/>
    <property type="project" value="TreeGrafter"/>
</dbReference>
<gene>
    <name evidence="7" type="ORF">SAMN05444417_0901</name>
</gene>
<dbReference type="Proteomes" id="UP000184292">
    <property type="component" value="Unassembled WGS sequence"/>
</dbReference>
<dbReference type="InterPro" id="IPR006140">
    <property type="entry name" value="D-isomer_DH_NAD-bd"/>
</dbReference>
<dbReference type="InterPro" id="IPR029752">
    <property type="entry name" value="D-isomer_DH_CS1"/>
</dbReference>
<keyword evidence="8" id="KW-1185">Reference proteome</keyword>
<protein>
    <submittedName>
        <fullName evidence="7">Lactate dehydrogenase</fullName>
    </submittedName>
</protein>
<dbReference type="GO" id="GO:0016618">
    <property type="term" value="F:hydroxypyruvate reductase [NAD(P)H] activity"/>
    <property type="evidence" value="ECO:0007669"/>
    <property type="project" value="TreeGrafter"/>
</dbReference>
<dbReference type="Pfam" id="PF00389">
    <property type="entry name" value="2-Hacid_dh"/>
    <property type="match status" value="1"/>
</dbReference>
<dbReference type="InterPro" id="IPR006139">
    <property type="entry name" value="D-isomer_2_OHA_DH_cat_dom"/>
</dbReference>
<dbReference type="PANTHER" id="PTHR10996:SF283">
    <property type="entry name" value="GLYOXYLATE_HYDROXYPYRUVATE REDUCTASE B"/>
    <property type="match status" value="1"/>
</dbReference>
<dbReference type="InterPro" id="IPR036291">
    <property type="entry name" value="NAD(P)-bd_dom_sf"/>
</dbReference>
<evidence type="ECO:0000313" key="7">
    <source>
        <dbReference type="EMBL" id="SHI53498.1"/>
    </source>
</evidence>
<evidence type="ECO:0000256" key="4">
    <source>
        <dbReference type="RuleBase" id="RU003719"/>
    </source>
</evidence>
<evidence type="ECO:0000256" key="2">
    <source>
        <dbReference type="ARBA" id="ARBA00023002"/>
    </source>
</evidence>
<dbReference type="RefSeq" id="WP_073326637.1">
    <property type="nucleotide sequence ID" value="NZ_FQYO01000002.1"/>
</dbReference>
<feature type="domain" description="D-isomer specific 2-hydroxyacid dehydrogenase catalytic" evidence="5">
    <location>
        <begin position="3"/>
        <end position="313"/>
    </location>
</feature>
<dbReference type="FunFam" id="3.40.50.720:FF:000203">
    <property type="entry name" value="D-3-phosphoglycerate dehydrogenase (SerA)"/>
    <property type="match status" value="1"/>
</dbReference>